<keyword evidence="1" id="KW-0472">Membrane</keyword>
<keyword evidence="1" id="KW-0812">Transmembrane</keyword>
<dbReference type="Proteomes" id="UP001057753">
    <property type="component" value="Unassembled WGS sequence"/>
</dbReference>
<accession>A0A9Q4B383</accession>
<keyword evidence="3" id="KW-1185">Reference proteome</keyword>
<dbReference type="EMBL" id="JABXYM010000001">
    <property type="protein sequence ID" value="MCR6097506.1"/>
    <property type="molecule type" value="Genomic_DNA"/>
</dbReference>
<evidence type="ECO:0000313" key="3">
    <source>
        <dbReference type="Proteomes" id="UP001057753"/>
    </source>
</evidence>
<sequence>MITLFQGLQNSQTTIEIAVYLFLIIIIISLFVGALLFIVLAFALRRIAVREERTHAWMAFVPFMNFYLLGEMARDESDKSWMKEIPLILLFGSIVYLVFPIVPVIGMLYPLCFNGLILYASYLIFNKYSHSPVPLLIISVVTFGMAIPFILFAIRNNEQVTIQLPPNH</sequence>
<keyword evidence="1" id="KW-1133">Transmembrane helix</keyword>
<reference evidence="2" key="1">
    <citation type="submission" date="2020-06" db="EMBL/GenBank/DDBJ databases">
        <title>Insight into the genomes of haloalkaliphilic bacilli from Kenyan soda lakes.</title>
        <authorList>
            <person name="Mwirichia R."/>
            <person name="Villamizar G.C."/>
            <person name="Poehlein A."/>
            <person name="Mugweru J."/>
            <person name="Kipnyargis A."/>
            <person name="Kiplimo D."/>
            <person name="Orwa P."/>
            <person name="Daniel R."/>
        </authorList>
    </citation>
    <scope>NUCLEOTIDE SEQUENCE</scope>
    <source>
        <strain evidence="2">B1096_S55</strain>
    </source>
</reference>
<dbReference type="RefSeq" id="WP_257821897.1">
    <property type="nucleotide sequence ID" value="NZ_JABXYM010000001.1"/>
</dbReference>
<organism evidence="2 3">
    <name type="scientific">Salipaludibacillus agaradhaerens</name>
    <name type="common">Bacillus agaradhaerens</name>
    <dbReference type="NCBI Taxonomy" id="76935"/>
    <lineage>
        <taxon>Bacteria</taxon>
        <taxon>Bacillati</taxon>
        <taxon>Bacillota</taxon>
        <taxon>Bacilli</taxon>
        <taxon>Bacillales</taxon>
        <taxon>Bacillaceae</taxon>
    </lineage>
</organism>
<feature type="transmembrane region" description="Helical" evidence="1">
    <location>
        <begin position="56"/>
        <end position="73"/>
    </location>
</feature>
<protein>
    <submittedName>
        <fullName evidence="2">Uncharacterized protein</fullName>
    </submittedName>
</protein>
<proteinExistence type="predicted"/>
<evidence type="ECO:0000313" key="2">
    <source>
        <dbReference type="EMBL" id="MCR6097506.1"/>
    </source>
</evidence>
<comment type="caution">
    <text evidence="2">The sequence shown here is derived from an EMBL/GenBank/DDBJ whole genome shotgun (WGS) entry which is preliminary data.</text>
</comment>
<dbReference type="AlphaFoldDB" id="A0A9Q4B383"/>
<evidence type="ECO:0000256" key="1">
    <source>
        <dbReference type="SAM" id="Phobius"/>
    </source>
</evidence>
<gene>
    <name evidence="2" type="ORF">HXA33_13220</name>
</gene>
<feature type="transmembrane region" description="Helical" evidence="1">
    <location>
        <begin position="131"/>
        <end position="154"/>
    </location>
</feature>
<name>A0A9Q4B383_SALAG</name>
<feature type="transmembrane region" description="Helical" evidence="1">
    <location>
        <begin position="20"/>
        <end position="44"/>
    </location>
</feature>
<feature type="transmembrane region" description="Helical" evidence="1">
    <location>
        <begin position="85"/>
        <end position="102"/>
    </location>
</feature>